<comment type="caution">
    <text evidence="1">The sequence shown here is derived from an EMBL/GenBank/DDBJ whole genome shotgun (WGS) entry which is preliminary data.</text>
</comment>
<gene>
    <name evidence="1" type="ORF">E5357_09830</name>
</gene>
<evidence type="ECO:0000313" key="1">
    <source>
        <dbReference type="EMBL" id="TGX98158.1"/>
    </source>
</evidence>
<keyword evidence="2" id="KW-1185">Reference proteome</keyword>
<dbReference type="EMBL" id="SRZB01000021">
    <property type="protein sequence ID" value="TGX98158.1"/>
    <property type="molecule type" value="Genomic_DNA"/>
</dbReference>
<organism evidence="1 2">
    <name type="scientific">Hominisplanchenecus murintestinalis</name>
    <dbReference type="NCBI Taxonomy" id="2941517"/>
    <lineage>
        <taxon>Bacteria</taxon>
        <taxon>Bacillati</taxon>
        <taxon>Bacillota</taxon>
        <taxon>Clostridia</taxon>
        <taxon>Lachnospirales</taxon>
        <taxon>Lachnospiraceae</taxon>
        <taxon>Hominisplanchenecus</taxon>
    </lineage>
</organism>
<name>A0AC61QYB7_9FIRM</name>
<sequence length="325" mass="35521">MTGKIKGIGAYVPHNAIDNRELERFVETSDEWILERTGIRRRHIAVEDTTVSMAVKASKGALEDAGMEAGNLDLIIVSTISPMRIMPCTACEVQKEIGAANAACFDLSAACSGFLMAYITACAYIESGMFRHILIVGSECLSNLTDWSDRGTCILFGDGAGAAVVTAAEGRTFAPAVYSDGNQGSALTLQSRHDRSPFNEGGKDYGSREYYMQMDGQAVFKFAVRKVPQVIENVLSENRMKKGDIKYYILHQANKRIVEAAAKRLEEPVSKFPMNMQEYGNTSSASIPILLYEMKERGQLRSGDRIVLAGFGGGLTWGAVIVTWK</sequence>
<dbReference type="Proteomes" id="UP000307720">
    <property type="component" value="Unassembled WGS sequence"/>
</dbReference>
<accession>A0AC61QYB7</accession>
<reference evidence="1" key="1">
    <citation type="submission" date="2019-04" db="EMBL/GenBank/DDBJ databases">
        <title>Microbes associate with the intestines of laboratory mice.</title>
        <authorList>
            <person name="Navarre W."/>
            <person name="Wong E."/>
            <person name="Huang K."/>
            <person name="Tropini C."/>
            <person name="Ng K."/>
            <person name="Yu B."/>
        </authorList>
    </citation>
    <scope>NUCLEOTIDE SEQUENCE</scope>
    <source>
        <strain evidence="1">NM72_1-8</strain>
    </source>
</reference>
<protein>
    <submittedName>
        <fullName evidence="1">Ketoacyl-ACP synthase III</fullName>
    </submittedName>
</protein>
<evidence type="ECO:0000313" key="2">
    <source>
        <dbReference type="Proteomes" id="UP000307720"/>
    </source>
</evidence>
<proteinExistence type="predicted"/>